<evidence type="ECO:0000256" key="2">
    <source>
        <dbReference type="ARBA" id="ARBA00005194"/>
    </source>
</evidence>
<evidence type="ECO:0000256" key="11">
    <source>
        <dbReference type="ARBA" id="ARBA00023160"/>
    </source>
</evidence>
<dbReference type="PANTHER" id="PTHR11035">
    <property type="entry name" value="VERY-LONG-CHAIN (3R)-3-HYDROXYACYL-COA DEHYDRATASE"/>
    <property type="match status" value="1"/>
</dbReference>
<accession>A0AAE1BLQ5</accession>
<evidence type="ECO:0000256" key="7">
    <source>
        <dbReference type="ARBA" id="ARBA00022832"/>
    </source>
</evidence>
<dbReference type="GO" id="GO:0102158">
    <property type="term" value="F:very-long-chain (3R)-3-hydroxyacyl-CoA dehydratase activity"/>
    <property type="evidence" value="ECO:0007669"/>
    <property type="project" value="UniProtKB-EC"/>
</dbReference>
<dbReference type="GO" id="GO:0030497">
    <property type="term" value="P:fatty acid elongation"/>
    <property type="evidence" value="ECO:0007669"/>
    <property type="project" value="TreeGrafter"/>
</dbReference>
<feature type="transmembrane region" description="Helical" evidence="14">
    <location>
        <begin position="111"/>
        <end position="133"/>
    </location>
</feature>
<keyword evidence="11 14" id="KW-0275">Fatty acid biosynthesis</keyword>
<dbReference type="AlphaFoldDB" id="A0AAE1BLQ5"/>
<keyword evidence="14" id="KW-0256">Endoplasmic reticulum</keyword>
<feature type="transmembrane region" description="Helical" evidence="14">
    <location>
        <begin position="21"/>
        <end position="42"/>
    </location>
</feature>
<evidence type="ECO:0000256" key="13">
    <source>
        <dbReference type="ARBA" id="ARBA00036671"/>
    </source>
</evidence>
<evidence type="ECO:0000256" key="1">
    <source>
        <dbReference type="ARBA" id="ARBA00004141"/>
    </source>
</evidence>
<comment type="caution">
    <text evidence="15">The sequence shown here is derived from an EMBL/GenBank/DDBJ whole genome shotgun (WGS) entry which is preliminary data.</text>
</comment>
<feature type="transmembrane region" description="Helical" evidence="14">
    <location>
        <begin position="193"/>
        <end position="213"/>
    </location>
</feature>
<feature type="transmembrane region" description="Helical" evidence="14">
    <location>
        <begin position="145"/>
        <end position="173"/>
    </location>
</feature>
<keyword evidence="16" id="KW-1185">Reference proteome</keyword>
<dbReference type="GO" id="GO:0030148">
    <property type="term" value="P:sphingolipid biosynthetic process"/>
    <property type="evidence" value="ECO:0007669"/>
    <property type="project" value="TreeGrafter"/>
</dbReference>
<comment type="similarity">
    <text evidence="3 14">Belongs to the very long-chain fatty acids dehydratase HACD family.</text>
</comment>
<comment type="pathway">
    <text evidence="2 14">Lipid metabolism; fatty acid biosynthesis.</text>
</comment>
<keyword evidence="5 14" id="KW-0444">Lipid biosynthesis</keyword>
<evidence type="ECO:0000256" key="9">
    <source>
        <dbReference type="ARBA" id="ARBA00023098"/>
    </source>
</evidence>
<name>A0AAE1BLQ5_PETCI</name>
<evidence type="ECO:0000256" key="10">
    <source>
        <dbReference type="ARBA" id="ARBA00023136"/>
    </source>
</evidence>
<evidence type="ECO:0000256" key="12">
    <source>
        <dbReference type="ARBA" id="ARBA00023239"/>
    </source>
</evidence>
<dbReference type="Proteomes" id="UP001286313">
    <property type="component" value="Unassembled WGS sequence"/>
</dbReference>
<dbReference type="Pfam" id="PF04387">
    <property type="entry name" value="PTPLA"/>
    <property type="match status" value="1"/>
</dbReference>
<dbReference type="GO" id="GO:0042761">
    <property type="term" value="P:very long-chain fatty acid biosynthetic process"/>
    <property type="evidence" value="ECO:0007669"/>
    <property type="project" value="TreeGrafter"/>
</dbReference>
<evidence type="ECO:0000256" key="14">
    <source>
        <dbReference type="RuleBase" id="RU363109"/>
    </source>
</evidence>
<dbReference type="InterPro" id="IPR007482">
    <property type="entry name" value="Tyr_Pase-like_PTPLA"/>
</dbReference>
<organism evidence="15 16">
    <name type="scientific">Petrolisthes cinctipes</name>
    <name type="common">Flat porcelain crab</name>
    <dbReference type="NCBI Taxonomy" id="88211"/>
    <lineage>
        <taxon>Eukaryota</taxon>
        <taxon>Metazoa</taxon>
        <taxon>Ecdysozoa</taxon>
        <taxon>Arthropoda</taxon>
        <taxon>Crustacea</taxon>
        <taxon>Multicrustacea</taxon>
        <taxon>Malacostraca</taxon>
        <taxon>Eumalacostraca</taxon>
        <taxon>Eucarida</taxon>
        <taxon>Decapoda</taxon>
        <taxon>Pleocyemata</taxon>
        <taxon>Anomura</taxon>
        <taxon>Galatheoidea</taxon>
        <taxon>Porcellanidae</taxon>
        <taxon>Petrolisthes</taxon>
    </lineage>
</organism>
<dbReference type="PANTHER" id="PTHR11035:SF3">
    <property type="entry name" value="VERY-LONG-CHAIN (3R)-3-HYDROXYACYL-COA DEHYDRATASE"/>
    <property type="match status" value="1"/>
</dbReference>
<keyword evidence="7 14" id="KW-0276">Fatty acid metabolism</keyword>
<comment type="function">
    <text evidence="14">Catalyzes the third of the four reactions of the long-chain fatty acids elongation cycle. This endoplasmic reticulum-bound enzymatic process, allows the addition of two carbons to the chain of long- and very long-chain fatty acids/VLCFAs per cycle. This enzyme catalyzes the dehydration of the 3-hydroxyacyl-CoA intermediate into trans-2,3-enoyl-CoA, within each cycle of fatty acid elongation. Thereby, it participates to the production of VLCFAs of different chain lengths that are involved in multiple biological processes as precursors of membrane lipids and lipid mediators.</text>
</comment>
<evidence type="ECO:0000256" key="4">
    <source>
        <dbReference type="ARBA" id="ARBA00013122"/>
    </source>
</evidence>
<sequence length="231" mass="26102">MSSKAKSKPSDPFSPGNAYLIFYNVFSSLGWLIVLIQTVHHLVSDLGNIDGLWDNTSNVLKIFQSLAFLEIIHSAVGLVSSGVGVVLPQVFSRLTVLWLILASFPETHKSIGLPMLLIAWSVTEVIRYAFYFLNILKQVPYIISYLRYTLFMGLYPLGVTGELLCMITALPIIARTKAFSVTLPNTLNFTFDFYWVLIIIMLLYIPCFPMLYLHMFAQRKKVLGSAHIKKD</sequence>
<keyword evidence="10 14" id="KW-0472">Membrane</keyword>
<evidence type="ECO:0000256" key="5">
    <source>
        <dbReference type="ARBA" id="ARBA00022516"/>
    </source>
</evidence>
<reference evidence="15" key="1">
    <citation type="submission" date="2023-10" db="EMBL/GenBank/DDBJ databases">
        <title>Genome assemblies of two species of porcelain crab, Petrolisthes cinctipes and Petrolisthes manimaculis (Anomura: Porcellanidae).</title>
        <authorList>
            <person name="Angst P."/>
        </authorList>
    </citation>
    <scope>NUCLEOTIDE SEQUENCE</scope>
    <source>
        <strain evidence="15">PB745_01</strain>
        <tissue evidence="15">Gill</tissue>
    </source>
</reference>
<evidence type="ECO:0000313" key="15">
    <source>
        <dbReference type="EMBL" id="KAK3852905.1"/>
    </source>
</evidence>
<evidence type="ECO:0000313" key="16">
    <source>
        <dbReference type="Proteomes" id="UP001286313"/>
    </source>
</evidence>
<comment type="caution">
    <text evidence="14">Lacks conserved residue(s) required for the propagation of feature annotation.</text>
</comment>
<dbReference type="EMBL" id="JAWQEG010007192">
    <property type="protein sequence ID" value="KAK3852905.1"/>
    <property type="molecule type" value="Genomic_DNA"/>
</dbReference>
<comment type="subcellular location">
    <subcellularLocation>
        <location evidence="14">Endoplasmic reticulum membrane</location>
        <topology evidence="14">Multi-pass membrane protein</topology>
    </subcellularLocation>
    <subcellularLocation>
        <location evidence="1">Membrane</location>
        <topology evidence="1">Multi-pass membrane protein</topology>
    </subcellularLocation>
</comment>
<proteinExistence type="inferred from homology"/>
<dbReference type="EC" id="4.2.1.134" evidence="4 14"/>
<evidence type="ECO:0000256" key="3">
    <source>
        <dbReference type="ARBA" id="ARBA00007811"/>
    </source>
</evidence>
<keyword evidence="8 14" id="KW-1133">Transmembrane helix</keyword>
<keyword evidence="12 14" id="KW-0456">Lyase</keyword>
<keyword evidence="6 14" id="KW-0812">Transmembrane</keyword>
<gene>
    <name evidence="15" type="ORF">Pcinc_040524</name>
</gene>
<protein>
    <recommendedName>
        <fullName evidence="4 14">Very-long-chain (3R)-3-hydroxyacyl-CoA dehydratase</fullName>
        <ecNumber evidence="4 14">4.2.1.134</ecNumber>
    </recommendedName>
</protein>
<evidence type="ECO:0000256" key="8">
    <source>
        <dbReference type="ARBA" id="ARBA00022989"/>
    </source>
</evidence>
<comment type="catalytic activity">
    <reaction evidence="13 14">
        <text>a very-long-chain (3R)-3-hydroxyacyl-CoA = a very-long-chain (2E)-enoyl-CoA + H2O</text>
        <dbReference type="Rhea" id="RHEA:45812"/>
        <dbReference type="ChEBI" id="CHEBI:15377"/>
        <dbReference type="ChEBI" id="CHEBI:83728"/>
        <dbReference type="ChEBI" id="CHEBI:85440"/>
        <dbReference type="EC" id="4.2.1.134"/>
    </reaction>
</comment>
<dbReference type="GO" id="GO:0005789">
    <property type="term" value="C:endoplasmic reticulum membrane"/>
    <property type="evidence" value="ECO:0007669"/>
    <property type="project" value="UniProtKB-SubCell"/>
</dbReference>
<evidence type="ECO:0000256" key="6">
    <source>
        <dbReference type="ARBA" id="ARBA00022692"/>
    </source>
</evidence>
<keyword evidence="9 14" id="KW-0443">Lipid metabolism</keyword>